<dbReference type="Proteomes" id="UP000069443">
    <property type="component" value="Unassembled WGS sequence"/>
</dbReference>
<reference evidence="4" key="2">
    <citation type="submission" date="2016-02" db="EMBL/GenBank/DDBJ databases">
        <title>Draft genome sequence of five rapidly growing Mycobacterium species.</title>
        <authorList>
            <person name="Katahira K."/>
            <person name="Gotou Y."/>
            <person name="Iida K."/>
            <person name="Ogura Y."/>
            <person name="Hayashi T."/>
        </authorList>
    </citation>
    <scope>NUCLEOTIDE SEQUENCE [LARGE SCALE GENOMIC DNA]</scope>
    <source>
        <strain evidence="4">JCM15298</strain>
    </source>
</reference>
<dbReference type="STRING" id="228230.RMCC_6166"/>
<dbReference type="RefSeq" id="WP_062659885.1">
    <property type="nucleotide sequence ID" value="NZ_BCSY01000129.1"/>
</dbReference>
<feature type="signal peptide" evidence="2">
    <location>
        <begin position="1"/>
        <end position="26"/>
    </location>
</feature>
<gene>
    <name evidence="3" type="ORF">RMCC_6166</name>
</gene>
<dbReference type="PROSITE" id="PS51257">
    <property type="entry name" value="PROKAR_LIPOPROTEIN"/>
    <property type="match status" value="1"/>
</dbReference>
<evidence type="ECO:0000313" key="3">
    <source>
        <dbReference type="EMBL" id="GAS99201.1"/>
    </source>
</evidence>
<evidence type="ECO:0000256" key="2">
    <source>
        <dbReference type="SAM" id="SignalP"/>
    </source>
</evidence>
<keyword evidence="2" id="KW-0732">Signal</keyword>
<feature type="region of interest" description="Disordered" evidence="1">
    <location>
        <begin position="30"/>
        <end position="83"/>
    </location>
</feature>
<reference evidence="4" key="1">
    <citation type="journal article" date="2016" name="Genome Announc.">
        <title>Draft Genome Sequences of Five Rapidly Growing Mycobacterium Species, M. thermoresistibile, M. fortuitum subsp. acetamidolyticum, M. canariasense, M. brisbanense, and M. novocastrense.</title>
        <authorList>
            <person name="Katahira K."/>
            <person name="Ogura Y."/>
            <person name="Gotoh Y."/>
            <person name="Hayashi T."/>
        </authorList>
    </citation>
    <scope>NUCLEOTIDE SEQUENCE [LARGE SCALE GENOMIC DNA]</scope>
    <source>
        <strain evidence="4">JCM15298</strain>
    </source>
</reference>
<comment type="caution">
    <text evidence="3">The sequence shown here is derived from an EMBL/GenBank/DDBJ whole genome shotgun (WGS) entry which is preliminary data.</text>
</comment>
<sequence>MNSRLTRRVSAAIGGAAILAMIGFTAACGTEEKKSPETSTTTTTTTTAPSVEPTEKSISPSGGNKFTPTVKAPPAPTAIPGDN</sequence>
<accession>A0A100WJ17</accession>
<feature type="chain" id="PRO_5038979545" evidence="2">
    <location>
        <begin position="27"/>
        <end position="83"/>
    </location>
</feature>
<dbReference type="AlphaFoldDB" id="A0A100WJ17"/>
<evidence type="ECO:0000256" key="1">
    <source>
        <dbReference type="SAM" id="MobiDB-lite"/>
    </source>
</evidence>
<evidence type="ECO:0000313" key="4">
    <source>
        <dbReference type="Proteomes" id="UP000069443"/>
    </source>
</evidence>
<dbReference type="EMBL" id="BCSY01000129">
    <property type="protein sequence ID" value="GAS99201.1"/>
    <property type="molecule type" value="Genomic_DNA"/>
</dbReference>
<protein>
    <submittedName>
        <fullName evidence="3">Uncharacterized protein</fullName>
    </submittedName>
</protein>
<organism evidence="3 4">
    <name type="scientific">Mycolicibacterium canariasense</name>
    <name type="common">Mycobacterium canariasense</name>
    <dbReference type="NCBI Taxonomy" id="228230"/>
    <lineage>
        <taxon>Bacteria</taxon>
        <taxon>Bacillati</taxon>
        <taxon>Actinomycetota</taxon>
        <taxon>Actinomycetes</taxon>
        <taxon>Mycobacteriales</taxon>
        <taxon>Mycobacteriaceae</taxon>
        <taxon>Mycolicibacterium</taxon>
    </lineage>
</organism>
<keyword evidence="4" id="KW-1185">Reference proteome</keyword>
<proteinExistence type="predicted"/>
<feature type="compositionally biased region" description="Polar residues" evidence="1">
    <location>
        <begin position="56"/>
        <end position="66"/>
    </location>
</feature>
<feature type="compositionally biased region" description="Low complexity" evidence="1">
    <location>
        <begin position="37"/>
        <end position="52"/>
    </location>
</feature>
<name>A0A100WJ17_MYCCR</name>